<name>A0A1G8I5Z6_9PSED</name>
<gene>
    <name evidence="1" type="ORF">SAMN05216272_10651</name>
</gene>
<sequence>MGRHSVVSSNEIVIISRCPACDGIVFCCLERFMQEEDRGLLDDLADRGYWIDSFSLSRMPSRSRCRCRRSLAETVVETAAAAQGWSSCQAPSDTDVGQAMPVLRRIPARAG</sequence>
<organism evidence="1 2">
    <name type="scientific">Pseudomonas panipatensis</name>
    <dbReference type="NCBI Taxonomy" id="428992"/>
    <lineage>
        <taxon>Bacteria</taxon>
        <taxon>Pseudomonadati</taxon>
        <taxon>Pseudomonadota</taxon>
        <taxon>Gammaproteobacteria</taxon>
        <taxon>Pseudomonadales</taxon>
        <taxon>Pseudomonadaceae</taxon>
        <taxon>Pseudomonas</taxon>
    </lineage>
</organism>
<dbReference type="EMBL" id="FNDS01000006">
    <property type="protein sequence ID" value="SDI14358.1"/>
    <property type="molecule type" value="Genomic_DNA"/>
</dbReference>
<protein>
    <submittedName>
        <fullName evidence="1">Uncharacterized protein</fullName>
    </submittedName>
</protein>
<evidence type="ECO:0000313" key="1">
    <source>
        <dbReference type="EMBL" id="SDI14358.1"/>
    </source>
</evidence>
<proteinExistence type="predicted"/>
<dbReference type="RefSeq" id="WP_090263473.1">
    <property type="nucleotide sequence ID" value="NZ_FNDS01000006.1"/>
</dbReference>
<dbReference type="AlphaFoldDB" id="A0A1G8I5Z6"/>
<reference evidence="2" key="1">
    <citation type="submission" date="2016-10" db="EMBL/GenBank/DDBJ databases">
        <authorList>
            <person name="Varghese N."/>
            <person name="Submissions S."/>
        </authorList>
    </citation>
    <scope>NUCLEOTIDE SEQUENCE [LARGE SCALE GENOMIC DNA]</scope>
    <source>
        <strain evidence="2">CCM 7469</strain>
    </source>
</reference>
<dbReference type="Proteomes" id="UP000199636">
    <property type="component" value="Unassembled WGS sequence"/>
</dbReference>
<keyword evidence="2" id="KW-1185">Reference proteome</keyword>
<accession>A0A1G8I5Z6</accession>
<evidence type="ECO:0000313" key="2">
    <source>
        <dbReference type="Proteomes" id="UP000199636"/>
    </source>
</evidence>